<comment type="subunit">
    <text evidence="8 11">The RNAP catalytic core consists of 2 alpha, 1 beta, 1 beta' and 1 omega subunit. When a sigma factor is associated with the core the holoenzyme is formed, which can initiate transcription.</text>
</comment>
<evidence type="ECO:0000256" key="4">
    <source>
        <dbReference type="ARBA" id="ARBA00022478"/>
    </source>
</evidence>
<organism evidence="12 13">
    <name type="scientific">Rothia aeria</name>
    <dbReference type="NCBI Taxonomy" id="172042"/>
    <lineage>
        <taxon>Bacteria</taxon>
        <taxon>Bacillati</taxon>
        <taxon>Actinomycetota</taxon>
        <taxon>Actinomycetes</taxon>
        <taxon>Micrococcales</taxon>
        <taxon>Micrococcaceae</taxon>
        <taxon>Rothia</taxon>
    </lineage>
</organism>
<evidence type="ECO:0000256" key="6">
    <source>
        <dbReference type="ARBA" id="ARBA00022695"/>
    </source>
</evidence>
<comment type="function">
    <text evidence="11">Promotes RNA polymerase assembly. Latches the N- and C-terminal regions of the beta' subunit thereby facilitating its interaction with the beta and alpha subunits.</text>
</comment>
<dbReference type="InterPro" id="IPR006110">
    <property type="entry name" value="Pol_omega/Rpo6/RPB6"/>
</dbReference>
<keyword evidence="7 11" id="KW-0804">Transcription</keyword>
<evidence type="ECO:0000256" key="2">
    <source>
        <dbReference type="ARBA" id="ARBA00012418"/>
    </source>
</evidence>
<evidence type="ECO:0000313" key="12">
    <source>
        <dbReference type="EMBL" id="BAV88171.1"/>
    </source>
</evidence>
<name>A0A2Z5R112_9MICC</name>
<evidence type="ECO:0000313" key="13">
    <source>
        <dbReference type="Proteomes" id="UP000250241"/>
    </source>
</evidence>
<dbReference type="AlphaFoldDB" id="A0A2Z5R112"/>
<protein>
    <recommendedName>
        <fullName evidence="3 11">DNA-directed RNA polymerase subunit omega</fullName>
        <shortName evidence="11">RNAP omega subunit</shortName>
        <ecNumber evidence="2 11">2.7.7.6</ecNumber>
    </recommendedName>
    <alternativeName>
        <fullName evidence="11">RNA polymerase omega subunit</fullName>
    </alternativeName>
    <alternativeName>
        <fullName evidence="9 11">Transcriptase subunit omega</fullName>
    </alternativeName>
</protein>
<dbReference type="Pfam" id="PF01192">
    <property type="entry name" value="RNA_pol_Rpb6"/>
    <property type="match status" value="1"/>
</dbReference>
<dbReference type="GO" id="GO:0000428">
    <property type="term" value="C:DNA-directed RNA polymerase complex"/>
    <property type="evidence" value="ECO:0007669"/>
    <property type="project" value="UniProtKB-KW"/>
</dbReference>
<evidence type="ECO:0000256" key="3">
    <source>
        <dbReference type="ARBA" id="ARBA00013725"/>
    </source>
</evidence>
<evidence type="ECO:0000256" key="11">
    <source>
        <dbReference type="HAMAP-Rule" id="MF_00366"/>
    </source>
</evidence>
<proteinExistence type="inferred from homology"/>
<reference evidence="12 13" key="1">
    <citation type="submission" date="2016-10" db="EMBL/GenBank/DDBJ databases">
        <title>Genome sequence of Rothia aeria strain JCM11412.</title>
        <authorList>
            <person name="Nambu T."/>
        </authorList>
    </citation>
    <scope>NUCLEOTIDE SEQUENCE [LARGE SCALE GENOMIC DNA]</scope>
    <source>
        <strain evidence="12 13">JCM 11412</strain>
    </source>
</reference>
<dbReference type="InterPro" id="IPR036161">
    <property type="entry name" value="RPB6/omega-like_sf"/>
</dbReference>
<dbReference type="Gene3D" id="3.90.940.10">
    <property type="match status" value="1"/>
</dbReference>
<evidence type="ECO:0000256" key="5">
    <source>
        <dbReference type="ARBA" id="ARBA00022679"/>
    </source>
</evidence>
<accession>A0A2Z5R112</accession>
<sequence length="166" mass="18072">MSALKKNTTYIGVSVANETKEDYNFVDGTAPEGIVNPSADALIEKAESKYGLVIFGARRARQINAYYANLQENTGEHVGPLVDSEPNDKALSVAMREIMSDQIVAEHIPDGRFDENGQLVHEDFSAAMLGIDEADFMSTAVEEEYIPAGTEEVIAIEEVVLDDSAE</sequence>
<gene>
    <name evidence="11" type="primary">rpoZ</name>
    <name evidence="12" type="ORF">RA11412_1872</name>
</gene>
<comment type="catalytic activity">
    <reaction evidence="10 11">
        <text>RNA(n) + a ribonucleoside 5'-triphosphate = RNA(n+1) + diphosphate</text>
        <dbReference type="Rhea" id="RHEA:21248"/>
        <dbReference type="Rhea" id="RHEA-COMP:14527"/>
        <dbReference type="Rhea" id="RHEA-COMP:17342"/>
        <dbReference type="ChEBI" id="CHEBI:33019"/>
        <dbReference type="ChEBI" id="CHEBI:61557"/>
        <dbReference type="ChEBI" id="CHEBI:140395"/>
        <dbReference type="EC" id="2.7.7.6"/>
    </reaction>
</comment>
<dbReference type="InterPro" id="IPR003716">
    <property type="entry name" value="DNA-dir_RNA_pol_omega"/>
</dbReference>
<dbReference type="GO" id="GO:0003899">
    <property type="term" value="F:DNA-directed RNA polymerase activity"/>
    <property type="evidence" value="ECO:0007669"/>
    <property type="project" value="UniProtKB-UniRule"/>
</dbReference>
<dbReference type="EMBL" id="AP017895">
    <property type="protein sequence ID" value="BAV88171.1"/>
    <property type="molecule type" value="Genomic_DNA"/>
</dbReference>
<dbReference type="SMART" id="SM01409">
    <property type="entry name" value="RNA_pol_Rpb6"/>
    <property type="match status" value="1"/>
</dbReference>
<evidence type="ECO:0000256" key="1">
    <source>
        <dbReference type="ARBA" id="ARBA00006711"/>
    </source>
</evidence>
<dbReference type="PANTHER" id="PTHR34476">
    <property type="entry name" value="DNA-DIRECTED RNA POLYMERASE SUBUNIT OMEGA"/>
    <property type="match status" value="1"/>
</dbReference>
<dbReference type="NCBIfam" id="TIGR00690">
    <property type="entry name" value="rpoZ"/>
    <property type="match status" value="1"/>
</dbReference>
<keyword evidence="13" id="KW-1185">Reference proteome</keyword>
<keyword evidence="4 11" id="KW-0240">DNA-directed RNA polymerase</keyword>
<comment type="similarity">
    <text evidence="1 11">Belongs to the RNA polymerase subunit omega family.</text>
</comment>
<evidence type="ECO:0000256" key="10">
    <source>
        <dbReference type="ARBA" id="ARBA00048552"/>
    </source>
</evidence>
<evidence type="ECO:0000256" key="7">
    <source>
        <dbReference type="ARBA" id="ARBA00023163"/>
    </source>
</evidence>
<evidence type="ECO:0000256" key="8">
    <source>
        <dbReference type="ARBA" id="ARBA00025935"/>
    </source>
</evidence>
<dbReference type="GO" id="GO:0003677">
    <property type="term" value="F:DNA binding"/>
    <property type="evidence" value="ECO:0007669"/>
    <property type="project" value="UniProtKB-UniRule"/>
</dbReference>
<evidence type="ECO:0000256" key="9">
    <source>
        <dbReference type="ARBA" id="ARBA00029924"/>
    </source>
</evidence>
<keyword evidence="6 11" id="KW-0548">Nucleotidyltransferase</keyword>
<dbReference type="Proteomes" id="UP000250241">
    <property type="component" value="Chromosome"/>
</dbReference>
<dbReference type="PANTHER" id="PTHR34476:SF1">
    <property type="entry name" value="DNA-DIRECTED RNA POLYMERASE SUBUNIT OMEGA"/>
    <property type="match status" value="1"/>
</dbReference>
<keyword evidence="5 11" id="KW-0808">Transferase</keyword>
<dbReference type="HAMAP" id="MF_00366">
    <property type="entry name" value="RNApol_bact_RpoZ"/>
    <property type="match status" value="1"/>
</dbReference>
<dbReference type="SUPFAM" id="SSF63562">
    <property type="entry name" value="RPB6/omega subunit-like"/>
    <property type="match status" value="1"/>
</dbReference>
<dbReference type="KEGG" id="raj:RA11412_1872"/>
<dbReference type="GO" id="GO:0006351">
    <property type="term" value="P:DNA-templated transcription"/>
    <property type="evidence" value="ECO:0007669"/>
    <property type="project" value="UniProtKB-UniRule"/>
</dbReference>
<dbReference type="EC" id="2.7.7.6" evidence="2 11"/>